<feature type="transmembrane region" description="Helical" evidence="1">
    <location>
        <begin position="110"/>
        <end position="131"/>
    </location>
</feature>
<dbReference type="Proteomes" id="UP000248039">
    <property type="component" value="Unassembled WGS sequence"/>
</dbReference>
<keyword evidence="1" id="KW-0472">Membrane</keyword>
<proteinExistence type="predicted"/>
<keyword evidence="1" id="KW-1133">Transmembrane helix</keyword>
<reference evidence="2 3" key="1">
    <citation type="submission" date="2018-03" db="EMBL/GenBank/DDBJ databases">
        <title>Bioinformatic expansion and discovery of thiopeptide antibiotics.</title>
        <authorList>
            <person name="Schwalen C.J."/>
            <person name="Hudson G.A."/>
            <person name="Mitchell D.A."/>
        </authorList>
    </citation>
    <scope>NUCLEOTIDE SEQUENCE [LARGE SCALE GENOMIC DNA]</scope>
    <source>
        <strain evidence="2 3">ATCC 21389</strain>
    </source>
</reference>
<evidence type="ECO:0000313" key="3">
    <source>
        <dbReference type="Proteomes" id="UP000248039"/>
    </source>
</evidence>
<sequence>MTASPAIVAERLKERVYATLTVMAVALGLAQAEHQSHARAAVAVLATALGLWLATIVADQQAHRVVYGSLARGAELRRLLFVSSPLLAAAVGPLVLIGLSALGAMELPTALYSAAWLSAGSLFVWGCAAGLRMGGGRIAAVVVGLMDLAVGAVVVLVKLAAGH</sequence>
<accession>A0A2V4NI25</accession>
<comment type="caution">
    <text evidence="2">The sequence shown here is derived from an EMBL/GenBank/DDBJ whole genome shotgun (WGS) entry which is preliminary data.</text>
</comment>
<dbReference type="EMBL" id="PYBW01000186">
    <property type="protein sequence ID" value="PYC66093.1"/>
    <property type="molecule type" value="Genomic_DNA"/>
</dbReference>
<dbReference type="OrthoDB" id="4259386at2"/>
<dbReference type="AlphaFoldDB" id="A0A2V4NI25"/>
<organism evidence="2 3">
    <name type="scientific">Streptomyces tateyamensis</name>
    <dbReference type="NCBI Taxonomy" id="565073"/>
    <lineage>
        <taxon>Bacteria</taxon>
        <taxon>Bacillati</taxon>
        <taxon>Actinomycetota</taxon>
        <taxon>Actinomycetes</taxon>
        <taxon>Kitasatosporales</taxon>
        <taxon>Streptomycetaceae</taxon>
        <taxon>Streptomyces</taxon>
    </lineage>
</organism>
<keyword evidence="1" id="KW-0812">Transmembrane</keyword>
<evidence type="ECO:0000256" key="1">
    <source>
        <dbReference type="SAM" id="Phobius"/>
    </source>
</evidence>
<feature type="transmembrane region" description="Helical" evidence="1">
    <location>
        <begin position="138"/>
        <end position="161"/>
    </location>
</feature>
<feature type="transmembrane region" description="Helical" evidence="1">
    <location>
        <begin position="38"/>
        <end position="58"/>
    </location>
</feature>
<name>A0A2V4NI25_9ACTN</name>
<evidence type="ECO:0000313" key="2">
    <source>
        <dbReference type="EMBL" id="PYC66093.1"/>
    </source>
</evidence>
<feature type="transmembrane region" description="Helical" evidence="1">
    <location>
        <begin position="79"/>
        <end position="104"/>
    </location>
</feature>
<protein>
    <submittedName>
        <fullName evidence="2">Uncharacterized protein</fullName>
    </submittedName>
</protein>
<gene>
    <name evidence="2" type="ORF">C7C46_31795</name>
</gene>
<keyword evidence="3" id="KW-1185">Reference proteome</keyword>